<dbReference type="CDD" id="cd00093">
    <property type="entry name" value="HTH_XRE"/>
    <property type="match status" value="1"/>
</dbReference>
<dbReference type="EMBL" id="RJVJ01000002">
    <property type="protein sequence ID" value="ROR37954.1"/>
    <property type="molecule type" value="Genomic_DNA"/>
</dbReference>
<evidence type="ECO:0000313" key="3">
    <source>
        <dbReference type="Proteomes" id="UP000267408"/>
    </source>
</evidence>
<protein>
    <submittedName>
        <fullName evidence="2">Helix-turn-helix protein</fullName>
    </submittedName>
</protein>
<dbReference type="AlphaFoldDB" id="A0A8G1XCS1"/>
<evidence type="ECO:0000259" key="1">
    <source>
        <dbReference type="PROSITE" id="PS50943"/>
    </source>
</evidence>
<gene>
    <name evidence="2" type="ORF">EDD39_6115</name>
</gene>
<evidence type="ECO:0000313" key="2">
    <source>
        <dbReference type="EMBL" id="ROR37954.1"/>
    </source>
</evidence>
<dbReference type="Pfam" id="PF13560">
    <property type="entry name" value="HTH_31"/>
    <property type="match status" value="1"/>
</dbReference>
<dbReference type="OrthoDB" id="4966777at2"/>
<accession>A0A8G1XCS1</accession>
<dbReference type="Gene3D" id="1.10.260.40">
    <property type="entry name" value="lambda repressor-like DNA-binding domains"/>
    <property type="match status" value="1"/>
</dbReference>
<dbReference type="SMART" id="SM00530">
    <property type="entry name" value="HTH_XRE"/>
    <property type="match status" value="1"/>
</dbReference>
<dbReference type="Proteomes" id="UP000267408">
    <property type="component" value="Unassembled WGS sequence"/>
</dbReference>
<comment type="caution">
    <text evidence="2">The sequence shown here is derived from an EMBL/GenBank/DDBJ whole genome shotgun (WGS) entry which is preliminary data.</text>
</comment>
<dbReference type="InterPro" id="IPR043917">
    <property type="entry name" value="DUF5753"/>
</dbReference>
<sequence>MNGVDLGGALRELREASGKEAKAVARSALMSPSKLSKILNGKAAPSVTDVERILAALDVPPDVAARLVEAARAVATEATAWRVYRRTGLHRHQEEIRAVESQAESVRVFQASCIPGLLQSPEYVRAILRDSGLSDDSLEKMVGARLRRQEVLYEARRSFHFLITESVLRWRLVRPAMMAVQLDRLVAVSRMPNISVGLVPLDAPMPEPPTCSFVLFDARMAVVEIPHAEVTTREPRDVEQYVRKFRSFEQVARFGDAMRELVEDVRDEFLRERETG</sequence>
<dbReference type="Pfam" id="PF19054">
    <property type="entry name" value="DUF5753"/>
    <property type="match status" value="1"/>
</dbReference>
<dbReference type="SUPFAM" id="SSF47413">
    <property type="entry name" value="lambda repressor-like DNA-binding domains"/>
    <property type="match status" value="1"/>
</dbReference>
<dbReference type="RefSeq" id="WP_123562228.1">
    <property type="nucleotide sequence ID" value="NZ_RJVJ01000002.1"/>
</dbReference>
<name>A0A8G1XCS1_9ACTN</name>
<feature type="domain" description="HTH cro/C1-type" evidence="1">
    <location>
        <begin position="10"/>
        <end position="64"/>
    </location>
</feature>
<organism evidence="2 3">
    <name type="scientific">Kitasatospora cineracea</name>
    <dbReference type="NCBI Taxonomy" id="88074"/>
    <lineage>
        <taxon>Bacteria</taxon>
        <taxon>Bacillati</taxon>
        <taxon>Actinomycetota</taxon>
        <taxon>Actinomycetes</taxon>
        <taxon>Kitasatosporales</taxon>
        <taxon>Streptomycetaceae</taxon>
        <taxon>Kitasatospora</taxon>
    </lineage>
</organism>
<dbReference type="PROSITE" id="PS50943">
    <property type="entry name" value="HTH_CROC1"/>
    <property type="match status" value="1"/>
</dbReference>
<dbReference type="InterPro" id="IPR001387">
    <property type="entry name" value="Cro/C1-type_HTH"/>
</dbReference>
<dbReference type="GO" id="GO:0003677">
    <property type="term" value="F:DNA binding"/>
    <property type="evidence" value="ECO:0007669"/>
    <property type="project" value="InterPro"/>
</dbReference>
<proteinExistence type="predicted"/>
<dbReference type="InterPro" id="IPR010982">
    <property type="entry name" value="Lambda_DNA-bd_dom_sf"/>
</dbReference>
<reference evidence="2 3" key="1">
    <citation type="submission" date="2018-11" db="EMBL/GenBank/DDBJ databases">
        <title>Sequencing the genomes of 1000 actinobacteria strains.</title>
        <authorList>
            <person name="Klenk H.-P."/>
        </authorList>
    </citation>
    <scope>NUCLEOTIDE SEQUENCE [LARGE SCALE GENOMIC DNA]</scope>
    <source>
        <strain evidence="2 3">DSM 44780</strain>
    </source>
</reference>